<dbReference type="InterPro" id="IPR011701">
    <property type="entry name" value="MFS"/>
</dbReference>
<dbReference type="PANTHER" id="PTHR23530">
    <property type="entry name" value="TRANSPORT PROTEIN-RELATED"/>
    <property type="match status" value="1"/>
</dbReference>
<comment type="subcellular location">
    <subcellularLocation>
        <location evidence="1">Cell membrane</location>
        <topology evidence="1">Multi-pass membrane protein</topology>
    </subcellularLocation>
</comment>
<keyword evidence="4 6" id="KW-0472">Membrane</keyword>
<organism evidence="8">
    <name type="scientific">uncultured Blastococcus sp</name>
    <dbReference type="NCBI Taxonomy" id="217144"/>
    <lineage>
        <taxon>Bacteria</taxon>
        <taxon>Bacillati</taxon>
        <taxon>Actinomycetota</taxon>
        <taxon>Actinomycetes</taxon>
        <taxon>Geodermatophilales</taxon>
        <taxon>Geodermatophilaceae</taxon>
        <taxon>Blastococcus</taxon>
        <taxon>environmental samples</taxon>
    </lineage>
</organism>
<evidence type="ECO:0000313" key="8">
    <source>
        <dbReference type="EMBL" id="CAA9233131.1"/>
    </source>
</evidence>
<keyword evidence="3 6" id="KW-1133">Transmembrane helix</keyword>
<feature type="transmembrane region" description="Helical" evidence="6">
    <location>
        <begin position="300"/>
        <end position="318"/>
    </location>
</feature>
<accession>A0A6J4HTR7</accession>
<gene>
    <name evidence="8" type="ORF">AVDCRST_MAG52-1205</name>
</gene>
<feature type="transmembrane region" description="Helical" evidence="6">
    <location>
        <begin position="392"/>
        <end position="410"/>
    </location>
</feature>
<name>A0A6J4HTR7_9ACTN</name>
<dbReference type="Pfam" id="PF07690">
    <property type="entry name" value="MFS_1"/>
    <property type="match status" value="1"/>
</dbReference>
<reference evidence="8" key="1">
    <citation type="submission" date="2020-02" db="EMBL/GenBank/DDBJ databases">
        <authorList>
            <person name="Meier V. D."/>
        </authorList>
    </citation>
    <scope>NUCLEOTIDE SEQUENCE</scope>
    <source>
        <strain evidence="8">AVDCRST_MAG52</strain>
    </source>
</reference>
<sequence length="443" mass="44408">MTAVLSPDRARRRFVGLTALRWLPVGIAVPVSVLLATARGLSPADIGLTIAVYGTVTLLLELPTGGLADAIGHRPVLALSGLFTVAGLITMAVAESVLLFSLAWALTGVARALDSGPLEAWYVDTVHADDPAADVTPGLARAGAADGAGLAVGAVLGGTLPLLLDSTGAEALAAPLLLAAAFALLHVTAVLLLVVPLRHSAMSGRAALRSGVRQVPVVVSATVHLVLHDRLLRLLLTATLLLGFVLTALELLGPLHFADLAGSPERGSAVFGVVTAVSFSAAAVGSLLAPGAGRAAGGSVALVGVVTSVLAAAMITAFALAPGVALAAAAYTLFYLFNGVAWPLRQRLMHDRTTSAQRSTTVSAWSLALMVGGLAGNLTLPRLAESAGLPTGLLAGAGGMLLLAVVCLGLRARPVPVGPADPAPGPRAATGDVREPVRPAPTG</sequence>
<feature type="transmembrane region" description="Helical" evidence="6">
    <location>
        <begin position="362"/>
        <end position="380"/>
    </location>
</feature>
<feature type="transmembrane region" description="Helical" evidence="6">
    <location>
        <begin position="46"/>
        <end position="64"/>
    </location>
</feature>
<dbReference type="InterPro" id="IPR036259">
    <property type="entry name" value="MFS_trans_sf"/>
</dbReference>
<dbReference type="GO" id="GO:0005886">
    <property type="term" value="C:plasma membrane"/>
    <property type="evidence" value="ECO:0007669"/>
    <property type="project" value="UniProtKB-SubCell"/>
</dbReference>
<dbReference type="EMBL" id="CADCTN010000078">
    <property type="protein sequence ID" value="CAA9233131.1"/>
    <property type="molecule type" value="Genomic_DNA"/>
</dbReference>
<evidence type="ECO:0000256" key="2">
    <source>
        <dbReference type="ARBA" id="ARBA00022692"/>
    </source>
</evidence>
<feature type="transmembrane region" description="Helical" evidence="6">
    <location>
        <begin position="324"/>
        <end position="342"/>
    </location>
</feature>
<evidence type="ECO:0000256" key="4">
    <source>
        <dbReference type="ARBA" id="ARBA00023136"/>
    </source>
</evidence>
<dbReference type="PANTHER" id="PTHR23530:SF1">
    <property type="entry name" value="PERMEASE, MAJOR FACILITATOR SUPERFAMILY-RELATED"/>
    <property type="match status" value="1"/>
</dbReference>
<feature type="transmembrane region" description="Helical" evidence="6">
    <location>
        <begin position="76"/>
        <end position="106"/>
    </location>
</feature>
<dbReference type="PROSITE" id="PS50850">
    <property type="entry name" value="MFS"/>
    <property type="match status" value="1"/>
</dbReference>
<feature type="transmembrane region" description="Helical" evidence="6">
    <location>
        <begin position="231"/>
        <end position="249"/>
    </location>
</feature>
<feature type="transmembrane region" description="Helical" evidence="6">
    <location>
        <begin position="172"/>
        <end position="195"/>
    </location>
</feature>
<dbReference type="InterPro" id="IPR053160">
    <property type="entry name" value="MFS_DHA3_Transporter"/>
</dbReference>
<feature type="transmembrane region" description="Helical" evidence="6">
    <location>
        <begin position="20"/>
        <end position="40"/>
    </location>
</feature>
<evidence type="ECO:0000256" key="1">
    <source>
        <dbReference type="ARBA" id="ARBA00004651"/>
    </source>
</evidence>
<dbReference type="GO" id="GO:0022857">
    <property type="term" value="F:transmembrane transporter activity"/>
    <property type="evidence" value="ECO:0007669"/>
    <property type="project" value="InterPro"/>
</dbReference>
<evidence type="ECO:0000256" key="6">
    <source>
        <dbReference type="SAM" id="Phobius"/>
    </source>
</evidence>
<dbReference type="InterPro" id="IPR020846">
    <property type="entry name" value="MFS_dom"/>
</dbReference>
<evidence type="ECO:0000256" key="3">
    <source>
        <dbReference type="ARBA" id="ARBA00022989"/>
    </source>
</evidence>
<dbReference type="SUPFAM" id="SSF103473">
    <property type="entry name" value="MFS general substrate transporter"/>
    <property type="match status" value="1"/>
</dbReference>
<dbReference type="Gene3D" id="1.20.1250.20">
    <property type="entry name" value="MFS general substrate transporter like domains"/>
    <property type="match status" value="1"/>
</dbReference>
<proteinExistence type="predicted"/>
<protein>
    <submittedName>
        <fullName evidence="8">Uncharacterized MFS-type transporter</fullName>
    </submittedName>
</protein>
<evidence type="ECO:0000259" key="7">
    <source>
        <dbReference type="PROSITE" id="PS50850"/>
    </source>
</evidence>
<dbReference type="AlphaFoldDB" id="A0A6J4HTR7"/>
<feature type="domain" description="Major facilitator superfamily (MFS) profile" evidence="7">
    <location>
        <begin position="1"/>
        <end position="415"/>
    </location>
</feature>
<evidence type="ECO:0000256" key="5">
    <source>
        <dbReference type="SAM" id="MobiDB-lite"/>
    </source>
</evidence>
<feature type="region of interest" description="Disordered" evidence="5">
    <location>
        <begin position="418"/>
        <end position="443"/>
    </location>
</feature>
<feature type="transmembrane region" description="Helical" evidence="6">
    <location>
        <begin position="269"/>
        <end position="288"/>
    </location>
</feature>
<keyword evidence="2 6" id="KW-0812">Transmembrane</keyword>